<dbReference type="Proteomes" id="UP000031056">
    <property type="component" value="Unassembled WGS sequence"/>
</dbReference>
<dbReference type="InterPro" id="IPR038273">
    <property type="entry name" value="Ndc80_sf"/>
</dbReference>
<evidence type="ECO:0000256" key="10">
    <source>
        <dbReference type="RuleBase" id="RU368072"/>
    </source>
</evidence>
<keyword evidence="2 10" id="KW-0158">Chromosome</keyword>
<dbReference type="GO" id="GO:0005634">
    <property type="term" value="C:nucleus"/>
    <property type="evidence" value="ECO:0007669"/>
    <property type="project" value="UniProtKB-SubCell"/>
</dbReference>
<keyword evidence="15" id="KW-1185">Reference proteome</keyword>
<dbReference type="InterPro" id="IPR055260">
    <property type="entry name" value="Ndc80_CH"/>
</dbReference>
<dbReference type="STRING" id="1354746.A0A0B2UKW6"/>
<dbReference type="InterPro" id="IPR005550">
    <property type="entry name" value="Kinetochore_Ndc80"/>
</dbReference>
<dbReference type="GeneID" id="26261727"/>
<dbReference type="AlphaFoldDB" id="A0A0B2UKW6"/>
<organism evidence="14 15">
    <name type="scientific">Ordospora colligata OC4</name>
    <dbReference type="NCBI Taxonomy" id="1354746"/>
    <lineage>
        <taxon>Eukaryota</taxon>
        <taxon>Fungi</taxon>
        <taxon>Fungi incertae sedis</taxon>
        <taxon>Microsporidia</taxon>
        <taxon>Ordosporidae</taxon>
        <taxon>Ordospora</taxon>
    </lineage>
</organism>
<keyword evidence="9 10" id="KW-0137">Centromere</keyword>
<sequence length="546" mass="63587">MMRRFTMTPNSRNPVKTPVSGMKATPFPRHSLGAEEVRRRDARVVREKGYVQQCVDGVHDFLVENGYEGVISHKVLHNPSSKDFQSIFKFLYGFIDDIVFSTRFEDDVVNVMKSLRYPYCGEITKSQLAAITPHTWPVILSMCYWLVELVKMGSMENEEGESGVDGCFFEYVCEGYLRFMEGGENEGDEEEFERKVMEIYTEMFSGIDKRKEELRMIETKIAGMGSALESREQLEGKKKELADDLNMLIASEKQLEGKKRKYAMMLEKICDEICKVEEEIECLRRDEEELRGQITRQRINPEDVKEMNVEKIELFKELERMKPEKEGLMKYVGMQERELHEMIEDVEKLCFDLKGLRDDISLRYAKEGKTEQGKMGKIVNEANGEVYEEGISRVIVQLEDEMAQKEEAMVSIEMSKNVLEETNNEKEGMMNELGNRFKYCNDKLVTAGKLYLEKKEISESGQRRSKTEMEMLENELLKLNLESSTSLLMSEQKLQKARIQLDRTFNNVNYEREEISKMIFNFYNTMSDVYVLIQSQVEELRGLVEG</sequence>
<dbReference type="GO" id="GO:0051301">
    <property type="term" value="P:cell division"/>
    <property type="evidence" value="ECO:0007669"/>
    <property type="project" value="UniProtKB-UniRule"/>
</dbReference>
<dbReference type="Gene3D" id="1.10.418.30">
    <property type="entry name" value="Ncd80 complex, Ncd80 subunit"/>
    <property type="match status" value="1"/>
</dbReference>
<dbReference type="RefSeq" id="XP_014563709.1">
    <property type="nucleotide sequence ID" value="XM_014708223.1"/>
</dbReference>
<dbReference type="HOGENOM" id="CLU_012583_1_0_1"/>
<comment type="function">
    <text evidence="10">Acts as a component of the essential kinetochore-associated NDC80 complex, which is required for chromosome segregation and spindle checkpoint activity.</text>
</comment>
<dbReference type="VEuPathDB" id="MicrosporidiaDB:M896_050740"/>
<dbReference type="InParanoid" id="A0A0B2UKW6"/>
<evidence type="ECO:0000256" key="8">
    <source>
        <dbReference type="ARBA" id="ARBA00023306"/>
    </source>
</evidence>
<keyword evidence="3 10" id="KW-0132">Cell division</keyword>
<feature type="region of interest" description="Disordered" evidence="12">
    <location>
        <begin position="1"/>
        <end position="22"/>
    </location>
</feature>
<keyword evidence="7 10" id="KW-0539">Nucleus</keyword>
<evidence type="ECO:0000313" key="15">
    <source>
        <dbReference type="Proteomes" id="UP000031056"/>
    </source>
</evidence>
<evidence type="ECO:0000313" key="14">
    <source>
        <dbReference type="EMBL" id="KHN69667.1"/>
    </source>
</evidence>
<reference evidence="14 15" key="1">
    <citation type="journal article" date="2014" name="MBio">
        <title>The Ordospora colligata genome; evolution of extreme reduction in microsporidia and host-to-parasite horizontal gene transfer.</title>
        <authorList>
            <person name="Pombert J.-F."/>
            <person name="Haag K.L."/>
            <person name="Beidas S."/>
            <person name="Ebert D."/>
            <person name="Keeling P.J."/>
        </authorList>
    </citation>
    <scope>NUCLEOTIDE SEQUENCE [LARGE SCALE GENOMIC DNA]</scope>
    <source>
        <strain evidence="14 15">OC4</strain>
    </source>
</reference>
<protein>
    <recommendedName>
        <fullName evidence="10">Kinetochore protein NDC80</fullName>
    </recommendedName>
</protein>
<gene>
    <name evidence="14" type="ORF">M896_050740</name>
</gene>
<feature type="domain" description="Kinetochore protein Ndc80 CH" evidence="13">
    <location>
        <begin position="36"/>
        <end position="152"/>
    </location>
</feature>
<evidence type="ECO:0000256" key="5">
    <source>
        <dbReference type="ARBA" id="ARBA00022838"/>
    </source>
</evidence>
<evidence type="ECO:0000256" key="6">
    <source>
        <dbReference type="ARBA" id="ARBA00023054"/>
    </source>
</evidence>
<keyword evidence="8 10" id="KW-0131">Cell cycle</keyword>
<evidence type="ECO:0000256" key="3">
    <source>
        <dbReference type="ARBA" id="ARBA00022618"/>
    </source>
</evidence>
<comment type="similarity">
    <text evidence="1 10">Belongs to the NDC80/HEC1 family.</text>
</comment>
<evidence type="ECO:0000256" key="12">
    <source>
        <dbReference type="SAM" id="MobiDB-lite"/>
    </source>
</evidence>
<keyword evidence="5 10" id="KW-0995">Kinetochore</keyword>
<keyword evidence="6 11" id="KW-0175">Coiled coil</keyword>
<dbReference type="PANTHER" id="PTHR10643">
    <property type="entry name" value="KINETOCHORE PROTEIN NDC80"/>
    <property type="match status" value="1"/>
</dbReference>
<dbReference type="EMBL" id="JOKQ01000005">
    <property type="protein sequence ID" value="KHN69667.1"/>
    <property type="molecule type" value="Genomic_DNA"/>
</dbReference>
<dbReference type="OrthoDB" id="7459479at2759"/>
<dbReference type="PANTHER" id="PTHR10643:SF2">
    <property type="entry name" value="KINETOCHORE PROTEIN NDC80 HOMOLOG"/>
    <property type="match status" value="1"/>
</dbReference>
<evidence type="ECO:0000256" key="9">
    <source>
        <dbReference type="ARBA" id="ARBA00023328"/>
    </source>
</evidence>
<keyword evidence="4 10" id="KW-0498">Mitosis</keyword>
<comment type="subunit">
    <text evidence="10">Component of the NDC80 complex.</text>
</comment>
<evidence type="ECO:0000256" key="2">
    <source>
        <dbReference type="ARBA" id="ARBA00022454"/>
    </source>
</evidence>
<comment type="caution">
    <text evidence="14">The sequence shown here is derived from an EMBL/GenBank/DDBJ whole genome shotgun (WGS) entry which is preliminary data.</text>
</comment>
<dbReference type="GO" id="GO:0031262">
    <property type="term" value="C:Ndc80 complex"/>
    <property type="evidence" value="ECO:0007669"/>
    <property type="project" value="UniProtKB-UniRule"/>
</dbReference>
<feature type="coiled-coil region" evidence="11">
    <location>
        <begin position="388"/>
        <end position="436"/>
    </location>
</feature>
<name>A0A0B2UKW6_9MICR</name>
<dbReference type="GO" id="GO:0051315">
    <property type="term" value="P:attachment of mitotic spindle microtubules to kinetochore"/>
    <property type="evidence" value="ECO:0007669"/>
    <property type="project" value="UniProtKB-UniRule"/>
</dbReference>
<evidence type="ECO:0000256" key="11">
    <source>
        <dbReference type="SAM" id="Coils"/>
    </source>
</evidence>
<accession>A0A0B2UKW6</accession>
<proteinExistence type="inferred from homology"/>
<dbReference type="FunCoup" id="A0A0B2UKW6">
    <property type="interactions" value="104"/>
</dbReference>
<evidence type="ECO:0000256" key="4">
    <source>
        <dbReference type="ARBA" id="ARBA00022776"/>
    </source>
</evidence>
<dbReference type="Pfam" id="PF03801">
    <property type="entry name" value="Ndc80_HEC"/>
    <property type="match status" value="1"/>
</dbReference>
<evidence type="ECO:0000259" key="13">
    <source>
        <dbReference type="Pfam" id="PF03801"/>
    </source>
</evidence>
<evidence type="ECO:0000256" key="1">
    <source>
        <dbReference type="ARBA" id="ARBA00007050"/>
    </source>
</evidence>
<evidence type="ECO:0000256" key="7">
    <source>
        <dbReference type="ARBA" id="ARBA00023242"/>
    </source>
</evidence>
<comment type="subcellular location">
    <subcellularLocation>
        <location evidence="10">Chromosome</location>
        <location evidence="10">Centromere</location>
        <location evidence="10">Kinetochore</location>
    </subcellularLocation>
    <subcellularLocation>
        <location evidence="10">Nucleus</location>
    </subcellularLocation>
</comment>